<gene>
    <name evidence="3" type="ORF">SP90_11120</name>
</gene>
<dbReference type="PATRIC" id="fig|1560234.3.peg.1082"/>
<evidence type="ECO:0000256" key="1">
    <source>
        <dbReference type="SAM" id="Phobius"/>
    </source>
</evidence>
<dbReference type="InterPro" id="IPR052894">
    <property type="entry name" value="AsmA-related"/>
</dbReference>
<keyword evidence="1" id="KW-1133">Transmembrane helix</keyword>
<sequence length="1044" mass="113968">MRPVTRIVLYLLLSIAVCIGGIFAYAGWYIQSSNFPELIERTLSDATGYEWKIGGDLDLSIVPLAFEASDVQIIDPETQKKFVTVGGIQSSVDIPELFGGKLLIDHINLQDLELILSDKLLERESKEDVANVDIQFSMGDLAGEFDLQGIEIQRGKIVFERGEDASREYLALSDLNLQMEFTEKTMFNLSAAVESNVIPTKGRLKLVGESDLNTATLTAENVLGLVEWQGDIELEGRTVSTALNAQCSLDWPNRLLRLEEVQAAVAKGRLTFAGKITDISNADWKLTGDAEVQDLSLPYWFGFTENLPTSLNHALDSIDGTLSIEMTKDRVWSENLRATVLGMKLAGVGGVKDFSKPVIYIDAKGDNVDVNKIFPEIGLNPPKVLPKPSSDAPPIFRYEPDDPAKPKEESLAELSVGYDIRIGAKNATAYGFKVGDLAFRCWPAPNEDTLTSYTIGKAYGGSVDSVLTIADDLRLEATVKNVQTQEISRILTGDSVIAGVANGKIDVRAKARTVYGLAAGLGGKINVVFTDGYVKSLQSKNAKGENFSRQSFFKRLKIDLSGKSLSKKPDEAGYDLPYNWDLSVLFEAKKTDDSYLTHIKGPITMSAKRVLPVRGTDIDLDVTWYGKMERAGQIVPLSARLVSKSTYNLETEELSIRNGMVAFDNQRVNINGNVKKFIGSPEFKGSFVGGNVNLRPLLQTMNLLRWQPRDPTAFTNASLRGDVDLRKGRYALYNVVGTIDETEVQGSGLVNLNGAVPTVRADFALGDVMLKRYFPPDNVDYRSKIFNKNQWQLGWLREIDVKGSLRVGNLRFEPIELQNIVTPVDIGNGRIQIGPLEAGLYRGTFSGEFVGVLQNKLESRLVANANGVNLALASRGAAGEDYLGGIATGYVEATGSLSSNYDILASLNGIWGVAIKDGFFGFSKNKKGEIEKTTFTSAVSDGSIRQGIMSSNNLAVTSSFVDMRGGGNINLPSRTVDYKVNVTYARIPTVPVTITGSWDNPKVTVDGLSVLPQTVGKIGGGIFSILKDTLLIPFRAIDLLPSLR</sequence>
<keyword evidence="4" id="KW-1185">Reference proteome</keyword>
<keyword evidence="1" id="KW-0472">Membrane</keyword>
<dbReference type="Pfam" id="PF05170">
    <property type="entry name" value="AsmA"/>
    <property type="match status" value="1"/>
</dbReference>
<feature type="domain" description="AsmA" evidence="2">
    <location>
        <begin position="29"/>
        <end position="537"/>
    </location>
</feature>
<dbReference type="InterPro" id="IPR007844">
    <property type="entry name" value="AsmA"/>
</dbReference>
<dbReference type="RefSeq" id="WP_066855966.1">
    <property type="nucleotide sequence ID" value="NZ_JXMS01000019.1"/>
</dbReference>
<dbReference type="GO" id="GO:0090313">
    <property type="term" value="P:regulation of protein targeting to membrane"/>
    <property type="evidence" value="ECO:0007669"/>
    <property type="project" value="TreeGrafter"/>
</dbReference>
<comment type="caution">
    <text evidence="3">The sequence shown here is derived from an EMBL/GenBank/DDBJ whole genome shotgun (WGS) entry which is preliminary data.</text>
</comment>
<organism evidence="3 4">
    <name type="scientific">Halodesulfovibrio spirochaetisodalis</name>
    <dbReference type="NCBI Taxonomy" id="1560234"/>
    <lineage>
        <taxon>Bacteria</taxon>
        <taxon>Pseudomonadati</taxon>
        <taxon>Thermodesulfobacteriota</taxon>
        <taxon>Desulfovibrionia</taxon>
        <taxon>Desulfovibrionales</taxon>
        <taxon>Desulfovibrionaceae</taxon>
        <taxon>Halodesulfovibrio</taxon>
    </lineage>
</organism>
<dbReference type="PANTHER" id="PTHR30441">
    <property type="entry name" value="DUF748 DOMAIN-CONTAINING PROTEIN"/>
    <property type="match status" value="1"/>
</dbReference>
<dbReference type="AlphaFoldDB" id="A0A1B7XBB7"/>
<protein>
    <recommendedName>
        <fullName evidence="2">AsmA domain-containing protein</fullName>
    </recommendedName>
</protein>
<evidence type="ECO:0000313" key="4">
    <source>
        <dbReference type="Proteomes" id="UP000091979"/>
    </source>
</evidence>
<name>A0A1B7XBB7_9BACT</name>
<dbReference type="PANTHER" id="PTHR30441:SF4">
    <property type="entry name" value="PROTEIN ASMA"/>
    <property type="match status" value="1"/>
</dbReference>
<evidence type="ECO:0000313" key="3">
    <source>
        <dbReference type="EMBL" id="OBQ46669.1"/>
    </source>
</evidence>
<dbReference type="EMBL" id="JXMS01000019">
    <property type="protein sequence ID" value="OBQ46669.1"/>
    <property type="molecule type" value="Genomic_DNA"/>
</dbReference>
<dbReference type="OrthoDB" id="5439178at2"/>
<evidence type="ECO:0000259" key="2">
    <source>
        <dbReference type="Pfam" id="PF05170"/>
    </source>
</evidence>
<dbReference type="GO" id="GO:0005886">
    <property type="term" value="C:plasma membrane"/>
    <property type="evidence" value="ECO:0007669"/>
    <property type="project" value="TreeGrafter"/>
</dbReference>
<reference evidence="3 4" key="1">
    <citation type="submission" date="2015-01" db="EMBL/GenBank/DDBJ databases">
        <title>Desulfovibrio sp. JC271 draft genome sequence.</title>
        <authorList>
            <person name="Shivani Y."/>
            <person name="Subhash Y."/>
            <person name="Sasikala C."/>
            <person name="Ramana C.V."/>
        </authorList>
    </citation>
    <scope>NUCLEOTIDE SEQUENCE [LARGE SCALE GENOMIC DNA]</scope>
    <source>
        <strain evidence="3 4">JC271</strain>
    </source>
</reference>
<dbReference type="Proteomes" id="UP000091979">
    <property type="component" value="Unassembled WGS sequence"/>
</dbReference>
<proteinExistence type="predicted"/>
<keyword evidence="1" id="KW-0812">Transmembrane</keyword>
<accession>A0A1B7XBB7</accession>
<feature type="transmembrane region" description="Helical" evidence="1">
    <location>
        <begin position="7"/>
        <end position="30"/>
    </location>
</feature>
<dbReference type="STRING" id="1560234.SP90_11120"/>